<organism evidence="1 2">
    <name type="scientific">Pseudoduganella lurida</name>
    <dbReference type="NCBI Taxonomy" id="1036180"/>
    <lineage>
        <taxon>Bacteria</taxon>
        <taxon>Pseudomonadati</taxon>
        <taxon>Pseudomonadota</taxon>
        <taxon>Betaproteobacteria</taxon>
        <taxon>Burkholderiales</taxon>
        <taxon>Oxalobacteraceae</taxon>
        <taxon>Telluria group</taxon>
        <taxon>Pseudoduganella</taxon>
    </lineage>
</organism>
<dbReference type="Proteomes" id="UP000318431">
    <property type="component" value="Unassembled WGS sequence"/>
</dbReference>
<proteinExistence type="predicted"/>
<accession>A0A562RK31</accession>
<sequence>MTKTITHRRTRIVTLEAGDDIATACRPGDIAIREEGGGWGLYFVGDDGSVEGYDQPYPSHQEAVWSAKAAAEYTSSGE</sequence>
<comment type="caution">
    <text evidence="1">The sequence shown here is derived from an EMBL/GenBank/DDBJ whole genome shotgun (WGS) entry which is preliminary data.</text>
</comment>
<evidence type="ECO:0000313" key="2">
    <source>
        <dbReference type="Proteomes" id="UP000318431"/>
    </source>
</evidence>
<dbReference type="EMBL" id="VLLB01000001">
    <property type="protein sequence ID" value="TWI69415.1"/>
    <property type="molecule type" value="Genomic_DNA"/>
</dbReference>
<protein>
    <submittedName>
        <fullName evidence="1">Uncharacterized protein</fullName>
    </submittedName>
</protein>
<name>A0A562RK31_9BURK</name>
<dbReference type="AlphaFoldDB" id="A0A562RK31"/>
<dbReference type="RefSeq" id="WP_145647180.1">
    <property type="nucleotide sequence ID" value="NZ_VLLB01000001.1"/>
</dbReference>
<evidence type="ECO:0000313" key="1">
    <source>
        <dbReference type="EMBL" id="TWI69415.1"/>
    </source>
</evidence>
<reference evidence="1 2" key="1">
    <citation type="journal article" date="2015" name="Stand. Genomic Sci.">
        <title>Genomic Encyclopedia of Bacterial and Archaeal Type Strains, Phase III: the genomes of soil and plant-associated and newly described type strains.</title>
        <authorList>
            <person name="Whitman W.B."/>
            <person name="Woyke T."/>
            <person name="Klenk H.P."/>
            <person name="Zhou Y."/>
            <person name="Lilburn T.G."/>
            <person name="Beck B.J."/>
            <person name="De Vos P."/>
            <person name="Vandamme P."/>
            <person name="Eisen J.A."/>
            <person name="Garrity G."/>
            <person name="Hugenholtz P."/>
            <person name="Kyrpides N.C."/>
        </authorList>
    </citation>
    <scope>NUCLEOTIDE SEQUENCE [LARGE SCALE GENOMIC DNA]</scope>
    <source>
        <strain evidence="1 2">CGMCC 1.10822</strain>
    </source>
</reference>
<dbReference type="OrthoDB" id="8780025at2"/>
<keyword evidence="2" id="KW-1185">Reference proteome</keyword>
<gene>
    <name evidence="1" type="ORF">IP91_00483</name>
</gene>